<accession>A0ABZ1C7K0</accession>
<gene>
    <name evidence="4" type="primary">fliW</name>
    <name evidence="5" type="ORF">K1X11_022575</name>
</gene>
<keyword evidence="2 4" id="KW-1005">Bacterial flagellum biogenesis</keyword>
<evidence type="ECO:0000256" key="2">
    <source>
        <dbReference type="ARBA" id="ARBA00022795"/>
    </source>
</evidence>
<keyword evidence="4" id="KW-0143">Chaperone</keyword>
<dbReference type="PANTHER" id="PTHR39190">
    <property type="entry name" value="FLAGELLAR ASSEMBLY FACTOR FLIW"/>
    <property type="match status" value="1"/>
</dbReference>
<proteinExistence type="inferred from homology"/>
<protein>
    <recommendedName>
        <fullName evidence="4">Flagellar assembly factor FliW</fullName>
    </recommendedName>
</protein>
<evidence type="ECO:0000256" key="4">
    <source>
        <dbReference type="HAMAP-Rule" id="MF_01185"/>
    </source>
</evidence>
<keyword evidence="5" id="KW-0966">Cell projection</keyword>
<keyword evidence="6" id="KW-1185">Reference proteome</keyword>
<name>A0ABZ1C7K0_9BACT</name>
<dbReference type="Proteomes" id="UP000738431">
    <property type="component" value="Chromosome"/>
</dbReference>
<dbReference type="InterPro" id="IPR024046">
    <property type="entry name" value="Flagellar_assmbl_FliW_dom_sf"/>
</dbReference>
<comment type="function">
    <text evidence="4">Acts as an anti-CsrA protein, binds CsrA and prevents it from repressing translation of its target genes, one of which is flagellin. Binds to flagellin and participates in the assembly of the flagellum.</text>
</comment>
<dbReference type="SUPFAM" id="SSF141457">
    <property type="entry name" value="BH3618-like"/>
    <property type="match status" value="1"/>
</dbReference>
<organism evidence="5 6">
    <name type="scientific">Actomonas aquatica</name>
    <dbReference type="NCBI Taxonomy" id="2866162"/>
    <lineage>
        <taxon>Bacteria</taxon>
        <taxon>Pseudomonadati</taxon>
        <taxon>Verrucomicrobiota</taxon>
        <taxon>Opitutia</taxon>
        <taxon>Opitutales</taxon>
        <taxon>Opitutaceae</taxon>
        <taxon>Actomonas</taxon>
    </lineage>
</organism>
<comment type="subunit">
    <text evidence="4">Interacts with translational regulator CsrA and flagellin(s).</text>
</comment>
<dbReference type="PANTHER" id="PTHR39190:SF1">
    <property type="entry name" value="FLAGELLAR ASSEMBLY FACTOR FLIW"/>
    <property type="match status" value="1"/>
</dbReference>
<dbReference type="RefSeq" id="WP_221030230.1">
    <property type="nucleotide sequence ID" value="NZ_CP139781.1"/>
</dbReference>
<dbReference type="InterPro" id="IPR003775">
    <property type="entry name" value="Flagellar_assembly_factor_FliW"/>
</dbReference>
<evidence type="ECO:0000256" key="1">
    <source>
        <dbReference type="ARBA" id="ARBA00022490"/>
    </source>
</evidence>
<keyword evidence="5" id="KW-0969">Cilium</keyword>
<keyword evidence="1 4" id="KW-0963">Cytoplasm</keyword>
<reference evidence="5 6" key="1">
    <citation type="submission" date="2021-08" db="EMBL/GenBank/DDBJ databases">
        <authorList>
            <person name="Zhang D."/>
            <person name="Zhang A."/>
            <person name="Wang L."/>
        </authorList>
    </citation>
    <scope>NUCLEOTIDE SEQUENCE [LARGE SCALE GENOMIC DNA]</scope>
    <source>
        <strain evidence="5 6">WL0086</strain>
    </source>
</reference>
<evidence type="ECO:0000313" key="6">
    <source>
        <dbReference type="Proteomes" id="UP000738431"/>
    </source>
</evidence>
<sequence>MKVTADSAATAAGPTDEISLPQGLVGFPDYDRFAVVYQEDQLPFCWMRLMGPNDELHFVVVEPGNVMPDYEPELYDEDASYLELSEPADAMVLNIVTVTHGAQATATVNLTGPVVINRRTGKAKQVVLANHQQYSARHPLVTG</sequence>
<keyword evidence="3 4" id="KW-0810">Translation regulation</keyword>
<dbReference type="EMBL" id="CP139781">
    <property type="protein sequence ID" value="WRQ87610.1"/>
    <property type="molecule type" value="Genomic_DNA"/>
</dbReference>
<dbReference type="Pfam" id="PF02623">
    <property type="entry name" value="FliW"/>
    <property type="match status" value="1"/>
</dbReference>
<dbReference type="Gene3D" id="2.30.290.10">
    <property type="entry name" value="BH3618-like"/>
    <property type="match status" value="1"/>
</dbReference>
<keyword evidence="5" id="KW-0282">Flagellum</keyword>
<dbReference type="HAMAP" id="MF_01185">
    <property type="entry name" value="FliW"/>
    <property type="match status" value="1"/>
</dbReference>
<evidence type="ECO:0000256" key="3">
    <source>
        <dbReference type="ARBA" id="ARBA00022845"/>
    </source>
</evidence>
<reference evidence="5 6" key="2">
    <citation type="submission" date="2023-12" db="EMBL/GenBank/DDBJ databases">
        <title>Description of an unclassified Opitutus bacterium of Verrucomicrobiota.</title>
        <authorList>
            <person name="Zhang D.-F."/>
        </authorList>
    </citation>
    <scope>NUCLEOTIDE SEQUENCE [LARGE SCALE GENOMIC DNA]</scope>
    <source>
        <strain evidence="5 6">WL0086</strain>
    </source>
</reference>
<evidence type="ECO:0000313" key="5">
    <source>
        <dbReference type="EMBL" id="WRQ87610.1"/>
    </source>
</evidence>
<comment type="similarity">
    <text evidence="4">Belongs to the FliW family.</text>
</comment>
<comment type="subcellular location">
    <subcellularLocation>
        <location evidence="4">Cytoplasm</location>
    </subcellularLocation>
</comment>